<evidence type="ECO:0000256" key="2">
    <source>
        <dbReference type="SAM" id="SignalP"/>
    </source>
</evidence>
<reference evidence="3 4" key="1">
    <citation type="submission" date="2024-02" db="EMBL/GenBank/DDBJ databases">
        <title>Rubritalea halochordaticola NBRC 107102.</title>
        <authorList>
            <person name="Ichikawa N."/>
            <person name="Katano-Makiyama Y."/>
            <person name="Hidaka K."/>
        </authorList>
    </citation>
    <scope>NUCLEOTIDE SEQUENCE [LARGE SCALE GENOMIC DNA]</scope>
    <source>
        <strain evidence="3 4">NBRC 107102</strain>
    </source>
</reference>
<organism evidence="3 4">
    <name type="scientific">Rubritalea halochordaticola</name>
    <dbReference type="NCBI Taxonomy" id="714537"/>
    <lineage>
        <taxon>Bacteria</taxon>
        <taxon>Pseudomonadati</taxon>
        <taxon>Verrucomicrobiota</taxon>
        <taxon>Verrucomicrobiia</taxon>
        <taxon>Verrucomicrobiales</taxon>
        <taxon>Rubritaleaceae</taxon>
        <taxon>Rubritalea</taxon>
    </lineage>
</organism>
<feature type="signal peptide" evidence="2">
    <location>
        <begin position="1"/>
        <end position="22"/>
    </location>
</feature>
<dbReference type="Proteomes" id="UP001424741">
    <property type="component" value="Unassembled WGS sequence"/>
</dbReference>
<accession>A0ABP9V4J4</accession>
<proteinExistence type="predicted"/>
<feature type="compositionally biased region" description="Pro residues" evidence="1">
    <location>
        <begin position="148"/>
        <end position="162"/>
    </location>
</feature>
<keyword evidence="4" id="KW-1185">Reference proteome</keyword>
<name>A0ABP9V4J4_9BACT</name>
<dbReference type="RefSeq" id="WP_346189501.1">
    <property type="nucleotide sequence ID" value="NZ_BAABRL010000010.1"/>
</dbReference>
<feature type="region of interest" description="Disordered" evidence="1">
    <location>
        <begin position="140"/>
        <end position="172"/>
    </location>
</feature>
<dbReference type="EMBL" id="BAABRL010000010">
    <property type="protein sequence ID" value="GAA5496910.1"/>
    <property type="molecule type" value="Genomic_DNA"/>
</dbReference>
<gene>
    <name evidence="3" type="ORF">Rhal01_03098</name>
</gene>
<evidence type="ECO:0000256" key="1">
    <source>
        <dbReference type="SAM" id="MobiDB-lite"/>
    </source>
</evidence>
<keyword evidence="2" id="KW-0732">Signal</keyword>
<protein>
    <submittedName>
        <fullName evidence="3">Uncharacterized protein</fullName>
    </submittedName>
</protein>
<evidence type="ECO:0000313" key="3">
    <source>
        <dbReference type="EMBL" id="GAA5496910.1"/>
    </source>
</evidence>
<feature type="chain" id="PRO_5045671645" evidence="2">
    <location>
        <begin position="23"/>
        <end position="480"/>
    </location>
</feature>
<evidence type="ECO:0000313" key="4">
    <source>
        <dbReference type="Proteomes" id="UP001424741"/>
    </source>
</evidence>
<sequence>MSFTRPLLSSLLVFHASASLQADDLQALGDEFTTSLTQPQWSRLYQTEGWDANQLELWDFNPSYAPGHMVMSPHTSSWYADLKGVLVYKEITGDFVLTTRMRVTRRGTNGTLPNDGTFSEQSGPPARAFSLAGIFVRNPRNISSAAPDPAPAGTPTYPPPAEGQPGHYTTDWTPDGENYLFLSFGCAGNPNTWQYEVKTTSNGTSTLYYNTHGVPADNDSAQYVTLQMVRVGNTIVTMRKHDDGPWIVENRYIESPSVPQQQFPNFGQTLQVGLTTYTDWNSMSNVYYNSGDHASQFMHNYSVLDGASFNPDLIAYVDYYRFQRPDPAITEETLAALPLAFENNTATNLPATGAGAYLGDNANSPAPDLSADSDNDGVSNLIEALTGTNPANPESRPDILSRDSSDLTLTLPHQNNLNSVTLEIQHSTSLDSLDWTTLATRTSAGWSISAPHQASDDSTQLLFTTPLTSGENFYRILVTP</sequence>
<comment type="caution">
    <text evidence="3">The sequence shown here is derived from an EMBL/GenBank/DDBJ whole genome shotgun (WGS) entry which is preliminary data.</text>
</comment>